<comment type="caution">
    <text evidence="2">The sequence shown here is derived from an EMBL/GenBank/DDBJ whole genome shotgun (WGS) entry which is preliminary data.</text>
</comment>
<evidence type="ECO:0000313" key="3">
    <source>
        <dbReference type="Proteomes" id="UP000029998"/>
    </source>
</evidence>
<sequence>MDACYRPRPRVLLAAGVLLLAVAGLAGGLGWPWPPTLTGIAAGLGVGCLLGALLHSQLPDPREATTPSMRRRYLREFMPPMAAYVVLVLLSVTLLKQVQTPGLRALVALMPLPAVALGMRAFVRHVRDTDELQRRIELEAVSLATLLVSMLYLGGGFLQSAKVIDLPAAAAMIWVFPLICASYGLCKVFVGRRYQ</sequence>
<dbReference type="Proteomes" id="UP000029998">
    <property type="component" value="Unassembled WGS sequence"/>
</dbReference>
<dbReference type="eggNOG" id="ENOG5033DEP">
    <property type="taxonomic scope" value="Bacteria"/>
</dbReference>
<keyword evidence="1" id="KW-1133">Transmembrane helix</keyword>
<feature type="transmembrane region" description="Helical" evidence="1">
    <location>
        <begin position="36"/>
        <end position="56"/>
    </location>
</feature>
<evidence type="ECO:0000256" key="1">
    <source>
        <dbReference type="SAM" id="Phobius"/>
    </source>
</evidence>
<feature type="transmembrane region" description="Helical" evidence="1">
    <location>
        <begin position="140"/>
        <end position="159"/>
    </location>
</feature>
<feature type="transmembrane region" description="Helical" evidence="1">
    <location>
        <begin position="101"/>
        <end position="119"/>
    </location>
</feature>
<proteinExistence type="predicted"/>
<protein>
    <submittedName>
        <fullName evidence="2">Uncharacterized protein</fullName>
    </submittedName>
</protein>
<dbReference type="EMBL" id="AVPU01000040">
    <property type="protein sequence ID" value="KGM53150.1"/>
    <property type="molecule type" value="Genomic_DNA"/>
</dbReference>
<keyword evidence="1" id="KW-0472">Membrane</keyword>
<gene>
    <name evidence="2" type="ORF">N800_09515</name>
</gene>
<reference evidence="2 3" key="1">
    <citation type="submission" date="2013-08" db="EMBL/GenBank/DDBJ databases">
        <title>Genome sequencing of Lysobacter.</title>
        <authorList>
            <person name="Zhang S."/>
            <person name="Wang G."/>
        </authorList>
    </citation>
    <scope>NUCLEOTIDE SEQUENCE [LARGE SCALE GENOMIC DNA]</scope>
    <source>
        <strain evidence="2 3">GH1-9</strain>
    </source>
</reference>
<dbReference type="AlphaFoldDB" id="A0A0A0ESC9"/>
<organism evidence="2 3">
    <name type="scientific">Lysobacter daejeonensis GH1-9</name>
    <dbReference type="NCBI Taxonomy" id="1385517"/>
    <lineage>
        <taxon>Bacteria</taxon>
        <taxon>Pseudomonadati</taxon>
        <taxon>Pseudomonadota</taxon>
        <taxon>Gammaproteobacteria</taxon>
        <taxon>Lysobacterales</taxon>
        <taxon>Lysobacteraceae</taxon>
        <taxon>Aerolutibacter</taxon>
    </lineage>
</organism>
<evidence type="ECO:0000313" key="2">
    <source>
        <dbReference type="EMBL" id="KGM53150.1"/>
    </source>
</evidence>
<keyword evidence="3" id="KW-1185">Reference proteome</keyword>
<dbReference type="STRING" id="1385517.N800_09515"/>
<keyword evidence="1" id="KW-0812">Transmembrane</keyword>
<name>A0A0A0ESC9_9GAMM</name>
<feature type="transmembrane region" description="Helical" evidence="1">
    <location>
        <begin position="77"/>
        <end position="95"/>
    </location>
</feature>
<accession>A0A0A0ESC9</accession>
<feature type="transmembrane region" description="Helical" evidence="1">
    <location>
        <begin position="171"/>
        <end position="190"/>
    </location>
</feature>